<name>A0A2U3NUM0_9MYCO</name>
<dbReference type="RefSeq" id="WP_077088076.1">
    <property type="nucleotide sequence ID" value="NZ_LT721901.1"/>
</dbReference>
<dbReference type="PANTHER" id="PTHR43211">
    <property type="entry name" value="FUMARYLACETOACETATE HYDROLASE"/>
    <property type="match status" value="1"/>
</dbReference>
<evidence type="ECO:0000313" key="2">
    <source>
        <dbReference type="EMBL" id="SPM35199.1"/>
    </source>
</evidence>
<keyword evidence="2" id="KW-0378">Hydrolase</keyword>
<dbReference type="InterPro" id="IPR036866">
    <property type="entry name" value="RibonucZ/Hydroxyglut_hydro"/>
</dbReference>
<dbReference type="PANTHER" id="PTHR43211:SF1">
    <property type="entry name" value="BLL6422 PROTEIN"/>
    <property type="match status" value="1"/>
</dbReference>
<evidence type="ECO:0000313" key="3">
    <source>
        <dbReference type="Proteomes" id="UP000240988"/>
    </source>
</evidence>
<accession>A0A2U3NUM0</accession>
<dbReference type="InterPro" id="IPR001279">
    <property type="entry name" value="Metallo-B-lactamas"/>
</dbReference>
<dbReference type="Proteomes" id="UP000240988">
    <property type="component" value="Unassembled WGS sequence"/>
</dbReference>
<proteinExistence type="predicted"/>
<dbReference type="Gene3D" id="3.60.15.10">
    <property type="entry name" value="Ribonuclease Z/Hydroxyacylglutathione hydrolase-like"/>
    <property type="match status" value="1"/>
</dbReference>
<dbReference type="Gene3D" id="3.90.850.10">
    <property type="entry name" value="Fumarylacetoacetase-like, C-terminal domain"/>
    <property type="match status" value="1"/>
</dbReference>
<reference evidence="2 3" key="1">
    <citation type="submission" date="2017-01" db="EMBL/GenBank/DDBJ databases">
        <authorList>
            <consortium name="Urmite Genomes"/>
        </authorList>
    </citation>
    <scope>NUCLEOTIDE SEQUENCE [LARGE SCALE GENOMIC DNA]</scope>
    <source>
        <strain evidence="2 3">AB57</strain>
    </source>
</reference>
<keyword evidence="3" id="KW-1185">Reference proteome</keyword>
<gene>
    <name evidence="2" type="ORF">MRAB57_3021</name>
</gene>
<dbReference type="InterPro" id="IPR011234">
    <property type="entry name" value="Fumarylacetoacetase-like_C"/>
</dbReference>
<dbReference type="GO" id="GO:0016787">
    <property type="term" value="F:hydrolase activity"/>
    <property type="evidence" value="ECO:0007669"/>
    <property type="project" value="UniProtKB-KW"/>
</dbReference>
<dbReference type="InterPro" id="IPR036663">
    <property type="entry name" value="Fumarylacetoacetase_C_sf"/>
</dbReference>
<protein>
    <submittedName>
        <fullName evidence="2">Fumarylacetoacetate hydrolase family protein, putative</fullName>
    </submittedName>
</protein>
<dbReference type="CDD" id="cd16282">
    <property type="entry name" value="metallo-hydrolase-like_MBL-fold"/>
    <property type="match status" value="1"/>
</dbReference>
<organism evidence="2 3">
    <name type="scientific">Mycobacterium rhizamassiliense</name>
    <dbReference type="NCBI Taxonomy" id="1841860"/>
    <lineage>
        <taxon>Bacteria</taxon>
        <taxon>Bacillati</taxon>
        <taxon>Actinomycetota</taxon>
        <taxon>Actinomycetes</taxon>
        <taxon>Mycobacteriales</taxon>
        <taxon>Mycobacteriaceae</taxon>
        <taxon>Mycobacterium</taxon>
    </lineage>
</organism>
<dbReference type="AlphaFoldDB" id="A0A2U3NUM0"/>
<dbReference type="Pfam" id="PF00753">
    <property type="entry name" value="Lactamase_B"/>
    <property type="match status" value="1"/>
</dbReference>
<dbReference type="STRING" id="1841860.GCA_900157375_03023"/>
<dbReference type="SUPFAM" id="SSF56529">
    <property type="entry name" value="FAH"/>
    <property type="match status" value="1"/>
</dbReference>
<feature type="domain" description="Metallo-beta-lactamase" evidence="1">
    <location>
        <begin position="342"/>
        <end position="541"/>
    </location>
</feature>
<dbReference type="SMART" id="SM00849">
    <property type="entry name" value="Lactamase_B"/>
    <property type="match status" value="1"/>
</dbReference>
<sequence length="630" mass="67483">MKWVTYRDADGPRTGVLSGDEIHALTPGVTLLDLVGRGADGLREAGEGALRSASAVVRLGDVKLMAPIPNPPSIRDSLCFLEHMRNCQAALGAGRELADTWYRIPAFYFACPATVLGPYDDAPIAPGSAWQDFELEVAAVIGASGKDLTVDEAERAIIGYMIFNDWSARDLQQLEGQLAIGQAKGKDSGVTLGPYLVTPDELEPHRRDGKLSLQVSALVNDSEIGSGSTDQMDWSFGEVISYASRGVTLRPGDVFGSGTVPTCTLIEHLSMTDLESFPGWLRAGDVVTLRVQGLGETRQTVRASAPPVRVNRAPARLPYTRGLHDVADKVWAWTLPDGGYGWSNAGLVSGDGASLLVDTLFDLALTREMLAAMKPITDRAPITDALITHSNGDHTHGNQLLDASVRIIAATDTAEEIAHGMPPELLAMVQTGNLGPVATPYTRERFGHFDFSGIEVRNADLTFERDLTIDVGGRRVDLLNLGPAHTAADSVVHVPDAGVLFGGDLLFIGCTPIVWAGPIANWVAACDAMIALDAPIVVPGHGPVTDPDGIRAVRGYLAHVAEQTEAAHRKGLSWAEAADTIDLGEYAGWLDAERVVVNVYQKYRELEPDTPQLEAMALLVMQADWLAKRG</sequence>
<evidence type="ECO:0000259" key="1">
    <source>
        <dbReference type="SMART" id="SM00849"/>
    </source>
</evidence>
<dbReference type="OrthoDB" id="2273115at2"/>
<dbReference type="SUPFAM" id="SSF56281">
    <property type="entry name" value="Metallo-hydrolase/oxidoreductase"/>
    <property type="match status" value="1"/>
</dbReference>
<dbReference type="EMBL" id="FUFA01000004">
    <property type="protein sequence ID" value="SPM35199.1"/>
    <property type="molecule type" value="Genomic_DNA"/>
</dbReference>
<dbReference type="Pfam" id="PF01557">
    <property type="entry name" value="FAA_hydrolase"/>
    <property type="match status" value="1"/>
</dbReference>